<dbReference type="Pfam" id="PF00488">
    <property type="entry name" value="MutS_V"/>
    <property type="match status" value="1"/>
</dbReference>
<dbReference type="PANTHER" id="PTHR11361:SF21">
    <property type="entry name" value="MUTS PROTEIN HOMOLOG 4"/>
    <property type="match status" value="1"/>
</dbReference>
<dbReference type="InterPro" id="IPR045076">
    <property type="entry name" value="MutS"/>
</dbReference>
<accession>A0A4Y9YNU1</accession>
<feature type="domain" description="DNA mismatch repair proteins mutS family" evidence="5">
    <location>
        <begin position="80"/>
        <end position="96"/>
    </location>
</feature>
<evidence type="ECO:0000313" key="6">
    <source>
        <dbReference type="EMBL" id="TFY64075.1"/>
    </source>
</evidence>
<evidence type="ECO:0000256" key="4">
    <source>
        <dbReference type="ARBA" id="ARBA00023125"/>
    </source>
</evidence>
<evidence type="ECO:0000256" key="1">
    <source>
        <dbReference type="ARBA" id="ARBA00006271"/>
    </source>
</evidence>
<dbReference type="Gene3D" id="3.40.50.300">
    <property type="entry name" value="P-loop containing nucleotide triphosphate hydrolases"/>
    <property type="match status" value="1"/>
</dbReference>
<keyword evidence="2" id="KW-0547">Nucleotide-binding</keyword>
<protein>
    <recommendedName>
        <fullName evidence="5">DNA mismatch repair proteins mutS family domain-containing protein</fullName>
    </recommendedName>
</protein>
<dbReference type="InterPro" id="IPR027417">
    <property type="entry name" value="P-loop_NTPase"/>
</dbReference>
<dbReference type="AlphaFoldDB" id="A0A4Y9YNU1"/>
<dbReference type="SUPFAM" id="SSF52540">
    <property type="entry name" value="P-loop containing nucleoside triphosphate hydrolases"/>
    <property type="match status" value="1"/>
</dbReference>
<dbReference type="GO" id="GO:0007131">
    <property type="term" value="P:reciprocal meiotic recombination"/>
    <property type="evidence" value="ECO:0007669"/>
    <property type="project" value="TreeGrafter"/>
</dbReference>
<evidence type="ECO:0000256" key="3">
    <source>
        <dbReference type="ARBA" id="ARBA00022840"/>
    </source>
</evidence>
<organism evidence="6 7">
    <name type="scientific">Rhodofomes roseus</name>
    <dbReference type="NCBI Taxonomy" id="34475"/>
    <lineage>
        <taxon>Eukaryota</taxon>
        <taxon>Fungi</taxon>
        <taxon>Dikarya</taxon>
        <taxon>Basidiomycota</taxon>
        <taxon>Agaricomycotina</taxon>
        <taxon>Agaricomycetes</taxon>
        <taxon>Polyporales</taxon>
        <taxon>Rhodofomes</taxon>
    </lineage>
</organism>
<comment type="caution">
    <text evidence="6">The sequence shown here is derived from an EMBL/GenBank/DDBJ whole genome shotgun (WGS) entry which is preliminary data.</text>
</comment>
<dbReference type="EMBL" id="SEKV01000110">
    <property type="protein sequence ID" value="TFY64075.1"/>
    <property type="molecule type" value="Genomic_DNA"/>
</dbReference>
<dbReference type="GO" id="GO:0030983">
    <property type="term" value="F:mismatched DNA binding"/>
    <property type="evidence" value="ECO:0007669"/>
    <property type="project" value="InterPro"/>
</dbReference>
<keyword evidence="3" id="KW-0067">ATP-binding</keyword>
<dbReference type="InterPro" id="IPR000432">
    <property type="entry name" value="DNA_mismatch_repair_MutS_C"/>
</dbReference>
<dbReference type="Proteomes" id="UP000298390">
    <property type="component" value="Unassembled WGS sequence"/>
</dbReference>
<evidence type="ECO:0000313" key="7">
    <source>
        <dbReference type="Proteomes" id="UP000298390"/>
    </source>
</evidence>
<dbReference type="PROSITE" id="PS00486">
    <property type="entry name" value="DNA_MISMATCH_REPAIR_2"/>
    <property type="match status" value="1"/>
</dbReference>
<reference evidence="6 7" key="1">
    <citation type="submission" date="2019-01" db="EMBL/GenBank/DDBJ databases">
        <title>Genome sequencing of the rare red list fungi Fomitopsis rosea.</title>
        <authorList>
            <person name="Buettner E."/>
            <person name="Kellner H."/>
        </authorList>
    </citation>
    <scope>NUCLEOTIDE SEQUENCE [LARGE SCALE GENOMIC DNA]</scope>
    <source>
        <strain evidence="6 7">DSM 105464</strain>
    </source>
</reference>
<evidence type="ECO:0000256" key="2">
    <source>
        <dbReference type="ARBA" id="ARBA00022741"/>
    </source>
</evidence>
<gene>
    <name evidence="6" type="ORF">EVJ58_g2871</name>
</gene>
<dbReference type="GO" id="GO:0140664">
    <property type="term" value="F:ATP-dependent DNA damage sensor activity"/>
    <property type="evidence" value="ECO:0007669"/>
    <property type="project" value="InterPro"/>
</dbReference>
<dbReference type="SMART" id="SM00534">
    <property type="entry name" value="MUTSac"/>
    <property type="match status" value="1"/>
</dbReference>
<dbReference type="GO" id="GO:0005524">
    <property type="term" value="F:ATP binding"/>
    <property type="evidence" value="ECO:0007669"/>
    <property type="project" value="UniProtKB-KW"/>
</dbReference>
<dbReference type="PANTHER" id="PTHR11361">
    <property type="entry name" value="DNA MISMATCH REPAIR PROTEIN MUTS FAMILY MEMBER"/>
    <property type="match status" value="1"/>
</dbReference>
<proteinExistence type="inferred from homology"/>
<dbReference type="GO" id="GO:0006298">
    <property type="term" value="P:mismatch repair"/>
    <property type="evidence" value="ECO:0007669"/>
    <property type="project" value="InterPro"/>
</dbReference>
<sequence>MGVSSITVYTGKSTYLRQIGLLTVMAMCGCFVPAEYGSFRLHDALLTRLSNDDDMEKSLSTFANEMASCAMILGTATADSLVLMDEVGRGTSPREGMGVAHAIAEELIRMNSYVFFATLHLAVQRTRRSKANVGLTFQYKIVDGTSDDIKHYGLELARLADLPDDVLDEGRRIAEGLQDLQERQEQGSQTNKVAIRRKALLRVPSRIVAPLMLRTQLTQAFQHSTLPDEELAAYLGRIQKDITQVLRATL</sequence>
<keyword evidence="4" id="KW-0238">DNA-binding</keyword>
<comment type="similarity">
    <text evidence="1">Belongs to the DNA mismatch repair MutS family.</text>
</comment>
<dbReference type="GO" id="GO:0005634">
    <property type="term" value="C:nucleus"/>
    <property type="evidence" value="ECO:0007669"/>
    <property type="project" value="TreeGrafter"/>
</dbReference>
<dbReference type="STRING" id="34475.A0A4Y9YNU1"/>
<name>A0A4Y9YNU1_9APHY</name>
<evidence type="ECO:0000259" key="5">
    <source>
        <dbReference type="PROSITE" id="PS00486"/>
    </source>
</evidence>